<evidence type="ECO:0000313" key="2">
    <source>
        <dbReference type="EMBL" id="SCZ98166.1"/>
    </source>
</evidence>
<feature type="compositionally biased region" description="Basic and acidic residues" evidence="1">
    <location>
        <begin position="31"/>
        <end position="57"/>
    </location>
</feature>
<gene>
    <name evidence="2" type="ORF">BZ3500_MVSOF-1268-A1-R1_CHR3-3G06629</name>
</gene>
<name>A0A2X0L1G4_9BASI</name>
<organism evidence="2 3">
    <name type="scientific">Microbotryum saponariae</name>
    <dbReference type="NCBI Taxonomy" id="289078"/>
    <lineage>
        <taxon>Eukaryota</taxon>
        <taxon>Fungi</taxon>
        <taxon>Dikarya</taxon>
        <taxon>Basidiomycota</taxon>
        <taxon>Pucciniomycotina</taxon>
        <taxon>Microbotryomycetes</taxon>
        <taxon>Microbotryales</taxon>
        <taxon>Microbotryaceae</taxon>
        <taxon>Microbotryum</taxon>
    </lineage>
</organism>
<proteinExistence type="predicted"/>
<dbReference type="Proteomes" id="UP000249723">
    <property type="component" value="Unassembled WGS sequence"/>
</dbReference>
<dbReference type="EMBL" id="FMWP01000094">
    <property type="protein sequence ID" value="SCZ98166.1"/>
    <property type="molecule type" value="Genomic_DNA"/>
</dbReference>
<evidence type="ECO:0000256" key="1">
    <source>
        <dbReference type="SAM" id="MobiDB-lite"/>
    </source>
</evidence>
<protein>
    <submittedName>
        <fullName evidence="2">BZ3500_MvSof-1268-A1-R1_Chr3-3g06629 protein</fullName>
    </submittedName>
</protein>
<dbReference type="AlphaFoldDB" id="A0A2X0L1G4"/>
<accession>A0A2X0L1G4</accession>
<keyword evidence="3" id="KW-1185">Reference proteome</keyword>
<evidence type="ECO:0000313" key="3">
    <source>
        <dbReference type="Proteomes" id="UP000249723"/>
    </source>
</evidence>
<reference evidence="3" key="1">
    <citation type="submission" date="2016-10" db="EMBL/GenBank/DDBJ databases">
        <authorList>
            <person name="Jeantristanb JTB J.-T."/>
            <person name="Ricardo R."/>
        </authorList>
    </citation>
    <scope>NUCLEOTIDE SEQUENCE [LARGE SCALE GENOMIC DNA]</scope>
</reference>
<sequence>MTACPGLPKIVQTRKSPRWDSDRTYQAGRANRQDRLSQDRHRPTPKPSAERSGEASRDCTVQRAQRTMDFE</sequence>
<feature type="region of interest" description="Disordered" evidence="1">
    <location>
        <begin position="1"/>
        <end position="71"/>
    </location>
</feature>